<feature type="compositionally biased region" description="Basic and acidic residues" evidence="1">
    <location>
        <begin position="832"/>
        <end position="849"/>
    </location>
</feature>
<evidence type="ECO:0000313" key="2">
    <source>
        <dbReference type="EMBL" id="KRT79049.1"/>
    </source>
</evidence>
<feature type="compositionally biased region" description="Low complexity" evidence="1">
    <location>
        <begin position="880"/>
        <end position="901"/>
    </location>
</feature>
<dbReference type="AlphaFoldDB" id="A0A0T6AVC8"/>
<evidence type="ECO:0000313" key="3">
    <source>
        <dbReference type="Proteomes" id="UP000051574"/>
    </source>
</evidence>
<feature type="region of interest" description="Disordered" evidence="1">
    <location>
        <begin position="829"/>
        <end position="914"/>
    </location>
</feature>
<reference evidence="2 3" key="1">
    <citation type="submission" date="2015-09" db="EMBL/GenBank/DDBJ databases">
        <title>Draft genome of the scarab beetle Oryctes borbonicus.</title>
        <authorList>
            <person name="Meyer J.M."/>
            <person name="Markov G.V."/>
            <person name="Baskaran P."/>
            <person name="Herrmann M."/>
            <person name="Sommer R.J."/>
            <person name="Roedelsperger C."/>
        </authorList>
    </citation>
    <scope>NUCLEOTIDE SEQUENCE [LARGE SCALE GENOMIC DNA]</scope>
    <source>
        <strain evidence="2">OB123</strain>
        <tissue evidence="2">Whole animal</tissue>
    </source>
</reference>
<dbReference type="OrthoDB" id="60033at2759"/>
<dbReference type="Proteomes" id="UP000051574">
    <property type="component" value="Unassembled WGS sequence"/>
</dbReference>
<feature type="compositionally biased region" description="Low complexity" evidence="1">
    <location>
        <begin position="269"/>
        <end position="281"/>
    </location>
</feature>
<accession>A0A0T6AVC8</accession>
<organism evidence="2 3">
    <name type="scientific">Oryctes borbonicus</name>
    <dbReference type="NCBI Taxonomy" id="1629725"/>
    <lineage>
        <taxon>Eukaryota</taxon>
        <taxon>Metazoa</taxon>
        <taxon>Ecdysozoa</taxon>
        <taxon>Arthropoda</taxon>
        <taxon>Hexapoda</taxon>
        <taxon>Insecta</taxon>
        <taxon>Pterygota</taxon>
        <taxon>Neoptera</taxon>
        <taxon>Endopterygota</taxon>
        <taxon>Coleoptera</taxon>
        <taxon>Polyphaga</taxon>
        <taxon>Scarabaeiformia</taxon>
        <taxon>Scarabaeidae</taxon>
        <taxon>Dynastinae</taxon>
        <taxon>Oryctes</taxon>
    </lineage>
</organism>
<evidence type="ECO:0000256" key="1">
    <source>
        <dbReference type="SAM" id="MobiDB-lite"/>
    </source>
</evidence>
<comment type="caution">
    <text evidence="2">The sequence shown here is derived from an EMBL/GenBank/DDBJ whole genome shotgun (WGS) entry which is preliminary data.</text>
</comment>
<dbReference type="EMBL" id="LJIG01022723">
    <property type="protein sequence ID" value="KRT79049.1"/>
    <property type="molecule type" value="Genomic_DNA"/>
</dbReference>
<feature type="compositionally biased region" description="Polar residues" evidence="1">
    <location>
        <begin position="1099"/>
        <end position="1114"/>
    </location>
</feature>
<name>A0A0T6AVC8_9SCAR</name>
<protein>
    <submittedName>
        <fullName evidence="2">Uncharacterized protein</fullName>
    </submittedName>
</protein>
<keyword evidence="3" id="KW-1185">Reference proteome</keyword>
<feature type="compositionally biased region" description="Low complexity" evidence="1">
    <location>
        <begin position="692"/>
        <end position="707"/>
    </location>
</feature>
<gene>
    <name evidence="2" type="ORF">AMK59_7063</name>
</gene>
<feature type="compositionally biased region" description="Polar residues" evidence="1">
    <location>
        <begin position="853"/>
        <end position="870"/>
    </location>
</feature>
<feature type="region of interest" description="Disordered" evidence="1">
    <location>
        <begin position="683"/>
        <end position="707"/>
    </location>
</feature>
<proteinExistence type="predicted"/>
<feature type="region of interest" description="Disordered" evidence="1">
    <location>
        <begin position="269"/>
        <end position="295"/>
    </location>
</feature>
<sequence>MHSDLSNDIFASLSHVSTGGGQNPESTSPTAAFLLAFPLVSSLNSLKVTEVIEDEVTESQRGTPTLLQIGTMDTTKPTQSQTDTLTPSLLNLDNFSFFSREFYPSFDPIVTSSSLTSSSVATTTPTKTCETKKDIIDFNVTLPEKKSSMSEAQSKDELKYGLKSAFDKESSVYRNNNKDTVLCSSTIHSNVSMTTCKPVTCKNIPPVCQSVPTISISQSISSVCQKGPIAPTCRSSNVISENNSLTAMCQNTPVAQFYPPNSNITTQSTSVAASTSISESQNTSTTPQYQNSTPVSQSVSHSSAAVCQNAFINSFCQTSSANQSGSLIPPSTIPLSQNTSITPFYESSPVANQNTSLVSSSLLPVSQGGTSSLYENSVVVSRNAPFIPPLAPVGHSASIVPRYQDGISQGTALVPVCQSAITASACHSSTGVSYSASLNSISHNSSTTTVCQSTPTASLYHKSSIPSVCQNSAVGILNTTSASVSESIISRPITTVVSQNSSILPIPQNVPTVSICQNITSLTNANFNTIMSCAPSDYTLPYNHPFYSNTQTIPTTSSTVVSSTKHQIDKLKAEKKSCNYYPTTTSYSVPQYNTFNPFTDIPKSTTYPISTKSYNDALYTSNTTYSYNYHPDNFTSYTTTKSNIKPDKLYCGLNYDNYDYKHNEFQKYDTRNQQFGNYYNQNHVQSKEKSSSEPSNKNHNLTTNNNKATVNWMTTPDVRQHIQNDFIMPSLGKDVDFAPNPIYSSNSFSGPQTTYFNTNTSLYGSNDLHNNASFPTIPPNSFQRNELEENQFSWSPSKLPQLLDTTHNFVSGTLPTLVGDLALGNTQQFVDQKSESKNMKDFRVKDNSRRSKPSTNYDNQSNFLSVSQLVDHNKSDPIPGRVGNRRNSGNRSSNKNSSSSKSVKRKTEKDVNNFNNKIIEKQIKHSNHEYQSQNNENSNWMSATKNRNVKIPSSSYSAEALIGHQNQTDLNRTRSTQNYSMVNKALPVPFLTDNIIPYFPMDIPQDNTLVQQNQNYQPNTFTHNFPSAIQGSVYSNSTFVPNPTPITTSYLSSTNFVPDIGTNNDYAPILPENTFTHVKDKISKNKTLGIEKSNDKRNMTQTNNNCSVNSLSTGKKSKKKQHSEPPNLSNLDFSFLSMPAAINSPILPDDFQAHTSFLPPPTPTQLYPCKNPLYSKQDLATNSLLTLPPASRSGVAHPEISPSLNNVGTTLTNFNLSTIFPEINKGSGSMSMYPENGKAKEYNPREFLPGTSQVRFKQI</sequence>
<feature type="region of interest" description="Disordered" evidence="1">
    <location>
        <begin position="1087"/>
        <end position="1127"/>
    </location>
</feature>
<feature type="compositionally biased region" description="Polar residues" evidence="1">
    <location>
        <begin position="282"/>
        <end position="291"/>
    </location>
</feature>